<evidence type="ECO:0000313" key="3">
    <source>
        <dbReference type="Proteomes" id="UP000305887"/>
    </source>
</evidence>
<evidence type="ECO:0000313" key="2">
    <source>
        <dbReference type="EMBL" id="TNC49149.1"/>
    </source>
</evidence>
<sequence length="324" mass="34311">MKVRRAVLGVCTFRRASLERTLVSLIAQVTPVGVETTIVVADNDGTPSARPLVERVAQQTGVPITYLHCPARNISIARNGVLAEAEALGADALAFLDDDEWVGPDWFSTLLATLEHTGADAVFGPISGIHSDEAPGWIRAGRFHDMQPEIDLAGRVRTGHTGNAMVALKTPAFTGRRFDLRFGQSGGEDTEFFAAAKAAGAVLLAAPLALAWEHVPADRANAGWLFRRRFRMGQTHGLLIGRDASPVRRAGLAAVAAAKASACLAMAVPIAYSRERRNRALLRGCLHVGAASSLLGLRSLTLYGYESGATGADVPATPPDRSSS</sequence>
<dbReference type="Proteomes" id="UP000305887">
    <property type="component" value="Unassembled WGS sequence"/>
</dbReference>
<proteinExistence type="predicted"/>
<dbReference type="OrthoDB" id="6116224at2"/>
<protein>
    <submittedName>
        <fullName evidence="2">Glycosyltransferase family 2 protein</fullName>
    </submittedName>
</protein>
<dbReference type="RefSeq" id="WP_139077028.1">
    <property type="nucleotide sequence ID" value="NZ_VDFU01000013.1"/>
</dbReference>
<organism evidence="2 3">
    <name type="scientific">Rubellimicrobium rubrum</name>
    <dbReference type="NCBI Taxonomy" id="2585369"/>
    <lineage>
        <taxon>Bacteria</taxon>
        <taxon>Pseudomonadati</taxon>
        <taxon>Pseudomonadota</taxon>
        <taxon>Alphaproteobacteria</taxon>
        <taxon>Rhodobacterales</taxon>
        <taxon>Roseobacteraceae</taxon>
        <taxon>Rubellimicrobium</taxon>
    </lineage>
</organism>
<feature type="domain" description="Glycosyltransferase 2-like" evidence="1">
    <location>
        <begin position="10"/>
        <end position="139"/>
    </location>
</feature>
<reference evidence="2 3" key="1">
    <citation type="submission" date="2019-06" db="EMBL/GenBank/DDBJ databases">
        <title>YIM 131921 draft genome.</title>
        <authorList>
            <person name="Jiang L."/>
        </authorList>
    </citation>
    <scope>NUCLEOTIDE SEQUENCE [LARGE SCALE GENOMIC DNA]</scope>
    <source>
        <strain evidence="2 3">YIM 131921</strain>
    </source>
</reference>
<dbReference type="InterPro" id="IPR001173">
    <property type="entry name" value="Glyco_trans_2-like"/>
</dbReference>
<dbReference type="Gene3D" id="3.90.550.10">
    <property type="entry name" value="Spore Coat Polysaccharide Biosynthesis Protein SpsA, Chain A"/>
    <property type="match status" value="1"/>
</dbReference>
<keyword evidence="2" id="KW-0808">Transferase</keyword>
<dbReference type="EMBL" id="VDFU01000013">
    <property type="protein sequence ID" value="TNC49149.1"/>
    <property type="molecule type" value="Genomic_DNA"/>
</dbReference>
<dbReference type="CDD" id="cd00761">
    <property type="entry name" value="Glyco_tranf_GTA_type"/>
    <property type="match status" value="1"/>
</dbReference>
<gene>
    <name evidence="2" type="ORF">FHG66_11910</name>
</gene>
<dbReference type="GO" id="GO:0016740">
    <property type="term" value="F:transferase activity"/>
    <property type="evidence" value="ECO:0007669"/>
    <property type="project" value="UniProtKB-KW"/>
</dbReference>
<comment type="caution">
    <text evidence="2">The sequence shown here is derived from an EMBL/GenBank/DDBJ whole genome shotgun (WGS) entry which is preliminary data.</text>
</comment>
<dbReference type="SUPFAM" id="SSF53448">
    <property type="entry name" value="Nucleotide-diphospho-sugar transferases"/>
    <property type="match status" value="1"/>
</dbReference>
<dbReference type="Pfam" id="PF00535">
    <property type="entry name" value="Glycos_transf_2"/>
    <property type="match status" value="1"/>
</dbReference>
<dbReference type="AlphaFoldDB" id="A0A5C4MTE2"/>
<name>A0A5C4MTE2_9RHOB</name>
<accession>A0A5C4MTE2</accession>
<evidence type="ECO:0000259" key="1">
    <source>
        <dbReference type="Pfam" id="PF00535"/>
    </source>
</evidence>
<keyword evidence="3" id="KW-1185">Reference proteome</keyword>
<dbReference type="InterPro" id="IPR029044">
    <property type="entry name" value="Nucleotide-diphossugar_trans"/>
</dbReference>